<dbReference type="PANTHER" id="PTHR43265">
    <property type="entry name" value="ESTERASE ESTD"/>
    <property type="match status" value="1"/>
</dbReference>
<dbReference type="InterPro" id="IPR053145">
    <property type="entry name" value="AB_hydrolase_Est10"/>
</dbReference>
<evidence type="ECO:0000313" key="1">
    <source>
        <dbReference type="EMBL" id="VEE04483.1"/>
    </source>
</evidence>
<reference evidence="1 2" key="1">
    <citation type="submission" date="2018-12" db="EMBL/GenBank/DDBJ databases">
        <authorList>
            <consortium name="Pathogen Informatics"/>
        </authorList>
    </citation>
    <scope>NUCLEOTIDE SEQUENCE [LARGE SCALE GENOMIC DNA]</scope>
    <source>
        <strain evidence="1 2">NCTC11432</strain>
    </source>
</reference>
<organism evidence="1 2">
    <name type="scientific">Chryseobacterium gleum</name>
    <name type="common">Flavobacterium gleum</name>
    <dbReference type="NCBI Taxonomy" id="250"/>
    <lineage>
        <taxon>Bacteria</taxon>
        <taxon>Pseudomonadati</taxon>
        <taxon>Bacteroidota</taxon>
        <taxon>Flavobacteriia</taxon>
        <taxon>Flavobacteriales</taxon>
        <taxon>Weeksellaceae</taxon>
        <taxon>Chryseobacterium group</taxon>
        <taxon>Chryseobacterium</taxon>
    </lineage>
</organism>
<dbReference type="OrthoDB" id="1118238at2"/>
<dbReference type="AlphaFoldDB" id="A0A3S4MLY3"/>
<dbReference type="KEGG" id="cgle:NCTC11432_00052"/>
<evidence type="ECO:0000313" key="2">
    <source>
        <dbReference type="Proteomes" id="UP000279227"/>
    </source>
</evidence>
<accession>A0A3S4MLY3</accession>
<dbReference type="STRING" id="525257.HMPREF0204_14428"/>
<dbReference type="SUPFAM" id="SSF53474">
    <property type="entry name" value="alpha/beta-Hydrolases"/>
    <property type="match status" value="1"/>
</dbReference>
<dbReference type="InterPro" id="IPR029058">
    <property type="entry name" value="AB_hydrolase_fold"/>
</dbReference>
<dbReference type="EMBL" id="LR134289">
    <property type="protein sequence ID" value="VEE04483.1"/>
    <property type="molecule type" value="Genomic_DNA"/>
</dbReference>
<dbReference type="GO" id="GO:0052689">
    <property type="term" value="F:carboxylic ester hydrolase activity"/>
    <property type="evidence" value="ECO:0007669"/>
    <property type="project" value="TreeGrafter"/>
</dbReference>
<gene>
    <name evidence="1" type="ORF">NCTC11432_00052</name>
</gene>
<dbReference type="Proteomes" id="UP000279227">
    <property type="component" value="Chromosome"/>
</dbReference>
<dbReference type="Gene3D" id="3.40.50.1820">
    <property type="entry name" value="alpha/beta hydrolase"/>
    <property type="match status" value="1"/>
</dbReference>
<sequence length="330" mass="37984">MNFFQRTLSIALLFPIFILAQTPDKQKLKEYIIPDKGDTIRFYIHTTDHLPKEKVFIYLQGSGDLPMVNGDDTEPCCYNNYPKKLMAEFPKDYAFVYIQKIGLPYYSKTLNNYIPSPTFTRRNNVSDRAEVANKVVNFIKKKTYPNAKIIAVLGHSEGSDVVAKLATLNKNITHICFSAGNATPQIFNDILFTRRQMQEGKLSASQAQDKIDELMKGYNKVYQAPDSVKDYFNGDTYKWNVAINEPPVENLLKLKIPIFITIGSHDDKVPVETSDLITAEFICHRKTNLKSKVYLNCNHNFEEIKEDGTKVSHWKEMFFDFLSFIDKDLK</sequence>
<protein>
    <submittedName>
        <fullName evidence="1">Prolyl oligopeptidase family</fullName>
    </submittedName>
</protein>
<dbReference type="RefSeq" id="WP_002980371.1">
    <property type="nucleotide sequence ID" value="NZ_CP068486.1"/>
</dbReference>
<name>A0A3S4MLY3_CHRGE</name>
<proteinExistence type="predicted"/>
<dbReference type="GeneID" id="93022759"/>
<dbReference type="PANTHER" id="PTHR43265:SF1">
    <property type="entry name" value="ESTERASE ESTD"/>
    <property type="match status" value="1"/>
</dbReference>